<gene>
    <name evidence="2" type="ORF">CLV25_11352</name>
</gene>
<comment type="caution">
    <text evidence="2">The sequence shown here is derived from an EMBL/GenBank/DDBJ whole genome shotgun (WGS) entry which is preliminary data.</text>
</comment>
<name>A0A4R2E9U2_9BACT</name>
<reference evidence="2 3" key="1">
    <citation type="submission" date="2019-03" db="EMBL/GenBank/DDBJ databases">
        <title>Genomic Encyclopedia of Archaeal and Bacterial Type Strains, Phase II (KMG-II): from individual species to whole genera.</title>
        <authorList>
            <person name="Goeker M."/>
        </authorList>
    </citation>
    <scope>NUCLEOTIDE SEQUENCE [LARGE SCALE GENOMIC DNA]</scope>
    <source>
        <strain evidence="2 3">RL-C</strain>
    </source>
</reference>
<dbReference type="InterPro" id="IPR025665">
    <property type="entry name" value="Beta-barrel_OMP_2"/>
</dbReference>
<dbReference type="Pfam" id="PF13568">
    <property type="entry name" value="OMP_b-brl_2"/>
    <property type="match status" value="1"/>
</dbReference>
<evidence type="ECO:0000313" key="3">
    <source>
        <dbReference type="Proteomes" id="UP000294830"/>
    </source>
</evidence>
<accession>A0A4R2E9U2</accession>
<proteinExistence type="predicted"/>
<evidence type="ECO:0000259" key="1">
    <source>
        <dbReference type="Pfam" id="PF13568"/>
    </source>
</evidence>
<dbReference type="Proteomes" id="UP000294830">
    <property type="component" value="Unassembled WGS sequence"/>
</dbReference>
<evidence type="ECO:0000313" key="2">
    <source>
        <dbReference type="EMBL" id="TCN64527.1"/>
    </source>
</evidence>
<sequence>MRKFFLIVVLLGFTGVVNAQLVTFGLKAGVNTTTDVFKNVSLTNDEGKGYDIINNKAKVGFLAGAYARVSILGFFVQPELYYAQSSTEITLQEIGTTTVSKEVNKLNTLNIPILFGTKFGPLRVNAGPVATIILSNTNIVDNVSGLDQDMDKANWGLQAGVGLDISKISLDARYETSISKLGSAYNTASGSKVNFGSRPQQFIFTLGLKLF</sequence>
<keyword evidence="3" id="KW-1185">Reference proteome</keyword>
<dbReference type="RefSeq" id="WP_131839949.1">
    <property type="nucleotide sequence ID" value="NZ_SLWB01000013.1"/>
</dbReference>
<organism evidence="2 3">
    <name type="scientific">Acetobacteroides hydrogenigenes</name>
    <dbReference type="NCBI Taxonomy" id="979970"/>
    <lineage>
        <taxon>Bacteria</taxon>
        <taxon>Pseudomonadati</taxon>
        <taxon>Bacteroidota</taxon>
        <taxon>Bacteroidia</taxon>
        <taxon>Bacteroidales</taxon>
        <taxon>Rikenellaceae</taxon>
        <taxon>Acetobacteroides</taxon>
    </lineage>
</organism>
<dbReference type="OrthoDB" id="1001536at2"/>
<dbReference type="AlphaFoldDB" id="A0A4R2E9U2"/>
<protein>
    <submittedName>
        <fullName evidence="2">Outer membrane protein with beta-barrel domain</fullName>
    </submittedName>
</protein>
<feature type="domain" description="Outer membrane protein beta-barrel" evidence="1">
    <location>
        <begin position="19"/>
        <end position="181"/>
    </location>
</feature>
<dbReference type="EMBL" id="SLWB01000013">
    <property type="protein sequence ID" value="TCN64527.1"/>
    <property type="molecule type" value="Genomic_DNA"/>
</dbReference>